<organism evidence="7 8">
    <name type="scientific">Aphanomyces stellatus</name>
    <dbReference type="NCBI Taxonomy" id="120398"/>
    <lineage>
        <taxon>Eukaryota</taxon>
        <taxon>Sar</taxon>
        <taxon>Stramenopiles</taxon>
        <taxon>Oomycota</taxon>
        <taxon>Saprolegniomycetes</taxon>
        <taxon>Saprolegniales</taxon>
        <taxon>Verrucalvaceae</taxon>
        <taxon>Aphanomyces</taxon>
    </lineage>
</organism>
<evidence type="ECO:0000313" key="8">
    <source>
        <dbReference type="Proteomes" id="UP000332933"/>
    </source>
</evidence>
<comment type="similarity">
    <text evidence="1">Belongs to the GcvT family.</text>
</comment>
<accession>A0A485KFP2</accession>
<name>A0A485KFP2_9STRA</name>
<dbReference type="SUPFAM" id="SSF51905">
    <property type="entry name" value="FAD/NAD(P)-binding domain"/>
    <property type="match status" value="1"/>
</dbReference>
<dbReference type="PANTHER" id="PTHR43757:SF11">
    <property type="entry name" value="SARCOSINE DEHYDROGENASE"/>
    <property type="match status" value="1"/>
</dbReference>
<dbReference type="InterPro" id="IPR032503">
    <property type="entry name" value="FAO_M"/>
</dbReference>
<evidence type="ECO:0000313" key="6">
    <source>
        <dbReference type="EMBL" id="KAF0714756.1"/>
    </source>
</evidence>
<dbReference type="Gene3D" id="3.30.9.10">
    <property type="entry name" value="D-Amino Acid Oxidase, subunit A, domain 2"/>
    <property type="match status" value="1"/>
</dbReference>
<dbReference type="Pfam" id="PF16350">
    <property type="entry name" value="FAO_M"/>
    <property type="match status" value="1"/>
</dbReference>
<evidence type="ECO:0000256" key="1">
    <source>
        <dbReference type="ARBA" id="ARBA00008609"/>
    </source>
</evidence>
<dbReference type="Gene3D" id="3.50.50.60">
    <property type="entry name" value="FAD/NAD(P)-binding domain"/>
    <property type="match status" value="1"/>
</dbReference>
<dbReference type="InterPro" id="IPR027266">
    <property type="entry name" value="TrmE/GcvT-like"/>
</dbReference>
<dbReference type="Pfam" id="PF01266">
    <property type="entry name" value="DAO"/>
    <property type="match status" value="1"/>
</dbReference>
<dbReference type="InterPro" id="IPR013977">
    <property type="entry name" value="GcvT_C"/>
</dbReference>
<evidence type="ECO:0000259" key="2">
    <source>
        <dbReference type="Pfam" id="PF01266"/>
    </source>
</evidence>
<feature type="domain" description="FAD dependent oxidoreductase central" evidence="5">
    <location>
        <begin position="447"/>
        <end position="501"/>
    </location>
</feature>
<proteinExistence type="inferred from homology"/>
<dbReference type="EMBL" id="CAADRA010000716">
    <property type="protein sequence ID" value="VFT80863.1"/>
    <property type="molecule type" value="Genomic_DNA"/>
</dbReference>
<protein>
    <submittedName>
        <fullName evidence="7">Aste57867_3709 protein</fullName>
    </submittedName>
</protein>
<reference evidence="6" key="2">
    <citation type="submission" date="2019-06" db="EMBL/GenBank/DDBJ databases">
        <title>Genomics analysis of Aphanomyces spp. identifies a new class of oomycete effector associated with host adaptation.</title>
        <authorList>
            <person name="Gaulin E."/>
        </authorList>
    </citation>
    <scope>NUCLEOTIDE SEQUENCE</scope>
    <source>
        <strain evidence="6">CBS 578.67</strain>
    </source>
</reference>
<dbReference type="Proteomes" id="UP000332933">
    <property type="component" value="Unassembled WGS sequence"/>
</dbReference>
<feature type="domain" description="Aminomethyltransferase C-terminal" evidence="4">
    <location>
        <begin position="823"/>
        <end position="909"/>
    </location>
</feature>
<dbReference type="InterPro" id="IPR036188">
    <property type="entry name" value="FAD/NAD-bd_sf"/>
</dbReference>
<dbReference type="SUPFAM" id="SSF101790">
    <property type="entry name" value="Aminomethyltransferase beta-barrel domain"/>
    <property type="match status" value="1"/>
</dbReference>
<feature type="domain" description="FAD dependent oxidoreductase" evidence="2">
    <location>
        <begin position="86"/>
        <end position="443"/>
    </location>
</feature>
<evidence type="ECO:0000259" key="3">
    <source>
        <dbReference type="Pfam" id="PF01571"/>
    </source>
</evidence>
<sequence>MQHYISLHHLSSCKSRRRHPEDLSFLPADILSQDLRINELTSQLDMHRAFVRRIKKTPRLHAGPASSVAAERSFSTTDRGLPASADVVIVGGGSIGASTLYHLGRLGVNAILLEKDRMTAGTTWHSAGLLWRLRPSDIDIQLIRHTRDLAKSLEAETGISTGWVENGGLFIAANHERLSEYQRLATLGKYFDIPAEVLSPSDTKALYPLMNVSDLKGTLYSPGDGTIDPSGWVAALTKGAKQLGAHAFENTRVEAILTQGTGTGKQVTGVQVDGGHVIKTKHVVNCGGVWAPSLAQMVGHDIPLCAMHHAYVVSERIDGIQNMPNVRDHDASVYLKLQGDVLQIGGYEPNPIFWDKVDPNFAFSLFDLDWDVFSTHIDGAVNRVPIIEQTGVRSTVCGPESFTPDHKALLGELPGVRGFFLGCGFNSAGIMLAGGCGQQLAEWIVRGRPSLDMFSYDIHRYHPSMLGNATWNKERSHEAYAKNYAIVFPHDEPLAGRNVRLTPFHTFLKAANCVFQTRHGYERAGYFATSQSNVAIQPYTYYGAYGHTKPDKDGYLAAIVADNTFGWPASHDIVGDEVAAVRAHAGVFDQSYFGKFVLEGREASKAIEWICTNQMKGVGKTVYTLMCNADGGTECDLTVSQLGDQSFYIVAGGASATHDWEWIRANTAQFDVSLTDLTDDFGVLSLQGPASRSILQRLTSADLSDDALPFSTHAVISVAGHPDIRILRLTFVGELGYELHIPKAACAAVYQALMAADPTIRHAGYLCMDSMSVEKGYKHWHEDLRSDDTPVEAAMLFTCKLKTDVRFLGRDVIEAQKAAGVSKKLICLTPDDHIPLKGNEAIWRDGRCVGFIRRCAFGHTVGKSVGYGYVVHPDGESLSPAYLKAGKYEIETLNEHRVPATFHAKAVFDPTNSRVQGKY</sequence>
<feature type="domain" description="GCVT N-terminal" evidence="3">
    <location>
        <begin position="504"/>
        <end position="802"/>
    </location>
</feature>
<dbReference type="InterPro" id="IPR006076">
    <property type="entry name" value="FAD-dep_OxRdtase"/>
</dbReference>
<dbReference type="AlphaFoldDB" id="A0A485KFP2"/>
<keyword evidence="8" id="KW-1185">Reference proteome</keyword>
<dbReference type="GO" id="GO:0005739">
    <property type="term" value="C:mitochondrion"/>
    <property type="evidence" value="ECO:0007669"/>
    <property type="project" value="TreeGrafter"/>
</dbReference>
<reference evidence="7 8" key="1">
    <citation type="submission" date="2019-03" db="EMBL/GenBank/DDBJ databases">
        <authorList>
            <person name="Gaulin E."/>
            <person name="Dumas B."/>
        </authorList>
    </citation>
    <scope>NUCLEOTIDE SEQUENCE [LARGE SCALE GENOMIC DNA]</scope>
    <source>
        <strain evidence="7">CBS 568.67</strain>
    </source>
</reference>
<evidence type="ECO:0000259" key="5">
    <source>
        <dbReference type="Pfam" id="PF16350"/>
    </source>
</evidence>
<dbReference type="InterPro" id="IPR006222">
    <property type="entry name" value="GCVT_N"/>
</dbReference>
<evidence type="ECO:0000313" key="7">
    <source>
        <dbReference type="EMBL" id="VFT80863.1"/>
    </source>
</evidence>
<dbReference type="Gene3D" id="3.30.1360.120">
    <property type="entry name" value="Probable tRNA modification gtpase trme, domain 1"/>
    <property type="match status" value="1"/>
</dbReference>
<dbReference type="EMBL" id="VJMH01000716">
    <property type="protein sequence ID" value="KAF0714756.1"/>
    <property type="molecule type" value="Genomic_DNA"/>
</dbReference>
<dbReference type="PANTHER" id="PTHR43757">
    <property type="entry name" value="AMINOMETHYLTRANSFERASE"/>
    <property type="match status" value="1"/>
</dbReference>
<dbReference type="SUPFAM" id="SSF54373">
    <property type="entry name" value="FAD-linked reductases, C-terminal domain"/>
    <property type="match status" value="1"/>
</dbReference>
<gene>
    <name evidence="7" type="primary">Aste57867_3709</name>
    <name evidence="6" type="ORF">As57867_003698</name>
    <name evidence="7" type="ORF">ASTE57867_3709</name>
</gene>
<dbReference type="Pfam" id="PF08669">
    <property type="entry name" value="GCV_T_C"/>
    <property type="match status" value="1"/>
</dbReference>
<dbReference type="Gene3D" id="2.40.30.110">
    <property type="entry name" value="Aminomethyltransferase beta-barrel domains"/>
    <property type="match status" value="1"/>
</dbReference>
<dbReference type="OrthoDB" id="498204at2759"/>
<dbReference type="Gene3D" id="3.30.70.1400">
    <property type="entry name" value="Aminomethyltransferase beta-barrel domains"/>
    <property type="match status" value="1"/>
</dbReference>
<dbReference type="FunFam" id="3.50.50.60:FF:000769">
    <property type="entry name" value="Sarcosine dehydrogenase"/>
    <property type="match status" value="1"/>
</dbReference>
<dbReference type="InterPro" id="IPR029043">
    <property type="entry name" value="GcvT/YgfZ_C"/>
</dbReference>
<dbReference type="InterPro" id="IPR028896">
    <property type="entry name" value="GcvT/YgfZ/DmdA"/>
</dbReference>
<dbReference type="FunFam" id="2.40.30.110:FF:000008">
    <property type="entry name" value="Sarcosine dehydrogenase"/>
    <property type="match status" value="1"/>
</dbReference>
<dbReference type="Pfam" id="PF01571">
    <property type="entry name" value="GCV_T"/>
    <property type="match status" value="1"/>
</dbReference>
<evidence type="ECO:0000259" key="4">
    <source>
        <dbReference type="Pfam" id="PF08669"/>
    </source>
</evidence>
<dbReference type="SUPFAM" id="SSF103025">
    <property type="entry name" value="Folate-binding domain"/>
    <property type="match status" value="1"/>
</dbReference>